<evidence type="ECO:0000256" key="10">
    <source>
        <dbReference type="ARBA" id="ARBA00041723"/>
    </source>
</evidence>
<gene>
    <name evidence="13" type="ORF">V5799_024213</name>
</gene>
<dbReference type="GO" id="GO:0015179">
    <property type="term" value="F:L-amino acid transmembrane transporter activity"/>
    <property type="evidence" value="ECO:0007669"/>
    <property type="project" value="TreeGrafter"/>
</dbReference>
<comment type="caution">
    <text evidence="13">The sequence shown here is derived from an EMBL/GenBank/DDBJ whole genome shotgun (WGS) entry which is preliminary data.</text>
</comment>
<feature type="transmembrane region" description="Helical" evidence="11">
    <location>
        <begin position="85"/>
        <end position="110"/>
    </location>
</feature>
<feature type="transmembrane region" description="Helical" evidence="11">
    <location>
        <begin position="245"/>
        <end position="266"/>
    </location>
</feature>
<evidence type="ECO:0000313" key="13">
    <source>
        <dbReference type="EMBL" id="KAK8772543.1"/>
    </source>
</evidence>
<dbReference type="AlphaFoldDB" id="A0AAQ4ED86"/>
<feature type="transmembrane region" description="Helical" evidence="11">
    <location>
        <begin position="391"/>
        <end position="409"/>
    </location>
</feature>
<dbReference type="Pfam" id="PF01490">
    <property type="entry name" value="Aa_trans"/>
    <property type="match status" value="1"/>
</dbReference>
<evidence type="ECO:0000256" key="4">
    <source>
        <dbReference type="ARBA" id="ARBA00022692"/>
    </source>
</evidence>
<dbReference type="EMBL" id="JARKHS020018136">
    <property type="protein sequence ID" value="KAK8772543.1"/>
    <property type="molecule type" value="Genomic_DNA"/>
</dbReference>
<keyword evidence="3" id="KW-0813">Transport</keyword>
<evidence type="ECO:0000256" key="9">
    <source>
        <dbReference type="ARBA" id="ARBA00040814"/>
    </source>
</evidence>
<feature type="domain" description="Amino acid transporter transmembrane" evidence="12">
    <location>
        <begin position="53"/>
        <end position="441"/>
    </location>
</feature>
<dbReference type="Proteomes" id="UP001321473">
    <property type="component" value="Unassembled WGS sequence"/>
</dbReference>
<evidence type="ECO:0000256" key="8">
    <source>
        <dbReference type="ARBA" id="ARBA00037101"/>
    </source>
</evidence>
<dbReference type="PANTHER" id="PTHR22950">
    <property type="entry name" value="AMINO ACID TRANSPORTER"/>
    <property type="match status" value="1"/>
</dbReference>
<comment type="similarity">
    <text evidence="2">Belongs to the amino acid/polyamine transporter 2 family.</text>
</comment>
<evidence type="ECO:0000259" key="12">
    <source>
        <dbReference type="Pfam" id="PF01490"/>
    </source>
</evidence>
<feature type="transmembrane region" description="Helical" evidence="11">
    <location>
        <begin position="361"/>
        <end position="385"/>
    </location>
</feature>
<dbReference type="InterPro" id="IPR013057">
    <property type="entry name" value="AA_transpt_TM"/>
</dbReference>
<evidence type="ECO:0000256" key="11">
    <source>
        <dbReference type="SAM" id="Phobius"/>
    </source>
</evidence>
<reference evidence="13 14" key="1">
    <citation type="journal article" date="2023" name="Arcadia Sci">
        <title>De novo assembly of a long-read Amblyomma americanum tick genome.</title>
        <authorList>
            <person name="Chou S."/>
            <person name="Poskanzer K.E."/>
            <person name="Rollins M."/>
            <person name="Thuy-Boun P.S."/>
        </authorList>
    </citation>
    <scope>NUCLEOTIDE SEQUENCE [LARGE SCALE GENOMIC DNA]</scope>
    <source>
        <strain evidence="13">F_SG_1</strain>
        <tissue evidence="13">Salivary glands</tissue>
    </source>
</reference>
<accession>A0AAQ4ED86</accession>
<evidence type="ECO:0000256" key="6">
    <source>
        <dbReference type="ARBA" id="ARBA00022989"/>
    </source>
</evidence>
<protein>
    <recommendedName>
        <fullName evidence="9">Putative sodium-coupled neutral amino acid transporter 11</fullName>
    </recommendedName>
    <alternativeName>
        <fullName evidence="10">Solute carrier family 38 member 11</fullName>
    </alternativeName>
</protein>
<keyword evidence="14" id="KW-1185">Reference proteome</keyword>
<evidence type="ECO:0000256" key="7">
    <source>
        <dbReference type="ARBA" id="ARBA00023136"/>
    </source>
</evidence>
<evidence type="ECO:0000256" key="1">
    <source>
        <dbReference type="ARBA" id="ARBA00004141"/>
    </source>
</evidence>
<organism evidence="13 14">
    <name type="scientific">Amblyomma americanum</name>
    <name type="common">Lone star tick</name>
    <dbReference type="NCBI Taxonomy" id="6943"/>
    <lineage>
        <taxon>Eukaryota</taxon>
        <taxon>Metazoa</taxon>
        <taxon>Ecdysozoa</taxon>
        <taxon>Arthropoda</taxon>
        <taxon>Chelicerata</taxon>
        <taxon>Arachnida</taxon>
        <taxon>Acari</taxon>
        <taxon>Parasitiformes</taxon>
        <taxon>Ixodida</taxon>
        <taxon>Ixodoidea</taxon>
        <taxon>Ixodidae</taxon>
        <taxon>Amblyomminae</taxon>
        <taxon>Amblyomma</taxon>
    </lineage>
</organism>
<comment type="subcellular location">
    <subcellularLocation>
        <location evidence="1">Membrane</location>
        <topology evidence="1">Multi-pass membrane protein</topology>
    </subcellularLocation>
</comment>
<evidence type="ECO:0000256" key="2">
    <source>
        <dbReference type="ARBA" id="ARBA00008066"/>
    </source>
</evidence>
<feature type="transmembrane region" description="Helical" evidence="11">
    <location>
        <begin position="204"/>
        <end position="225"/>
    </location>
</feature>
<dbReference type="GO" id="GO:0016020">
    <property type="term" value="C:membrane"/>
    <property type="evidence" value="ECO:0007669"/>
    <property type="project" value="UniProtKB-SubCell"/>
</dbReference>
<keyword evidence="4 11" id="KW-0812">Transmembrane</keyword>
<name>A0AAQ4ED86_AMBAM</name>
<feature type="transmembrane region" description="Helical" evidence="11">
    <location>
        <begin position="130"/>
        <end position="152"/>
    </location>
</feature>
<keyword evidence="6 11" id="KW-1133">Transmembrane helix</keyword>
<evidence type="ECO:0000256" key="5">
    <source>
        <dbReference type="ARBA" id="ARBA00022970"/>
    </source>
</evidence>
<keyword evidence="5" id="KW-0029">Amino-acid transport</keyword>
<sequence>MGDARQSAADLFTSLFHKPALALSLSLFFGFQSDDSTDTKQLVLEDGSASQETSSLLQTSFNYINSIIGSGVVGIAYALKQAGFGMGLILLVMFAATTDYSLCILIKAGITTGTSTYQDLVQAAFGLPGFYALTFMQFIYPFIAMISYNVIIGDTVTKVFVRIFNVAPDSILGNRHFIVIMASLLVTLPLSLHRNISKLNKVSLMSLLIILAILGFVIVRMGTFVNIVPSPPGSYVFADRGITKAIGVIAFAYMCHHNSFLLFAALKDPTQRRWNKVTHISLALSCVLIVLFGIGGYVSFNIYSQGDLFENYCKDDDIANAARLLFTLTIMLTYPIECFVTREVLDNAFFVTRFPSNLVRHIIMTLFIVLTTFAFSTLTDCLGIVLELNGVLAAIPLAYILPAATYLKVENGPLLSWAKIPALMLAVCGAAVAICGTVVAILDISSGVSCSHGADMHYCIQPAANITT</sequence>
<keyword evidence="7 11" id="KW-0472">Membrane</keyword>
<evidence type="ECO:0000256" key="3">
    <source>
        <dbReference type="ARBA" id="ARBA00022448"/>
    </source>
</evidence>
<dbReference type="PANTHER" id="PTHR22950:SF458">
    <property type="entry name" value="SODIUM-COUPLED NEUTRAL AMINO ACID TRANSPORTER 11-RELATED"/>
    <property type="match status" value="1"/>
</dbReference>
<feature type="transmembrane region" description="Helical" evidence="11">
    <location>
        <begin position="421"/>
        <end position="442"/>
    </location>
</feature>
<evidence type="ECO:0000313" key="14">
    <source>
        <dbReference type="Proteomes" id="UP001321473"/>
    </source>
</evidence>
<proteinExistence type="inferred from homology"/>
<comment type="function">
    <text evidence="8">Putative sodium-dependent amino acid/proton antiporter.</text>
</comment>
<feature type="transmembrane region" description="Helical" evidence="11">
    <location>
        <begin position="278"/>
        <end position="300"/>
    </location>
</feature>